<organism evidence="1 2">
    <name type="scientific">Naganishia adeliensis</name>
    <dbReference type="NCBI Taxonomy" id="92952"/>
    <lineage>
        <taxon>Eukaryota</taxon>
        <taxon>Fungi</taxon>
        <taxon>Dikarya</taxon>
        <taxon>Basidiomycota</taxon>
        <taxon>Agaricomycotina</taxon>
        <taxon>Tremellomycetes</taxon>
        <taxon>Filobasidiales</taxon>
        <taxon>Filobasidiaceae</taxon>
        <taxon>Naganishia</taxon>
    </lineage>
</organism>
<dbReference type="EMBL" id="JASBWS010000036">
    <property type="protein sequence ID" value="KAJ9107772.1"/>
    <property type="molecule type" value="Genomic_DNA"/>
</dbReference>
<reference evidence="1" key="1">
    <citation type="submission" date="2023-04" db="EMBL/GenBank/DDBJ databases">
        <title>Draft Genome sequencing of Naganishia species isolated from polar environments using Oxford Nanopore Technology.</title>
        <authorList>
            <person name="Leo P."/>
            <person name="Venkateswaran K."/>
        </authorList>
    </citation>
    <scope>NUCLEOTIDE SEQUENCE</scope>
    <source>
        <strain evidence="1">MNA-CCFEE 5262</strain>
    </source>
</reference>
<dbReference type="Proteomes" id="UP001230649">
    <property type="component" value="Unassembled WGS sequence"/>
</dbReference>
<protein>
    <submittedName>
        <fullName evidence="1">Uncharacterized protein</fullName>
    </submittedName>
</protein>
<evidence type="ECO:0000313" key="2">
    <source>
        <dbReference type="Proteomes" id="UP001230649"/>
    </source>
</evidence>
<evidence type="ECO:0000313" key="1">
    <source>
        <dbReference type="EMBL" id="KAJ9107772.1"/>
    </source>
</evidence>
<sequence>MPRIPVRTEPYTSPTRQHRHFKSKRDLILRTLGKSSYINHSQFLICFLSAKGEIETYASEMLQDAVEEVLDMEVLSRLAVQVREGADRKRKQLEELQRRRGKKAMKRNWSRLSRAVKGKKELRDPPMTPLRQVQEDMTLVAEDEAEDEDEEDYEEEDDQEPRMVQPIAGELGTTEVTLASVNLVPLTEPKKEETEHSGDITLVDTPSLATPNDVSTSLKQKLADTPRTAPLRQVQVTMTGSPLSLRNMTKGSTSKRGMLMSATPTRPTLTASEFVTPSMRDVVAPTPKSGRGLMNNVLESASAKKKQPKIMLGPSLIGDKPHISRPLAHIRTPSHATIAATGTPHTPSVQTRSITIRYRDLIDWYANRFDSLQQATCKLVVKSWIKVIEPKKQSKFPYNRGEDCRPDWWPEHIRHREPDHLQKPERTQILISLIRSSLAPISKLELSTAEQTAHISQPRMKILRDIYKVAKEDEKRRTLGDETSDIVVHVPVSPSPKTSVTRMSILDEIAQQMDEPKPRRLSITTTGEFREPRDLASPCIILPTALSTRHAKTGSIGESVFLGAGAKRKMDALAGDKENIDPQGKGKVRKSVVGRQEVPTAMRPQSTGALRKQPQGRQYIVAPGMSELVSPMVPPTARPWSATGARPSDMQWTTDTPMNHRQRVQQGEGIARPMSIDSAPARVGRGVFGNGMVSGMGMNPQFSQGMHHPSPMVSAGMEMYLTTDPHIAHPSSMPVHHTTRGSFTIPQDPHAPPTMQYIPYEIPPHGMPPFSNVPQQGTFMVYDPPHATPSAGPSGPRRYSQQHASVPRHGQAYVYPQYTPYQSPYVGEHDPTNTYPSGTGMHQDSQGPMLSYPTGMTLLAEEEPTHMGEEKADKRRRRTVGSAEVARGAGMVTAHLGMTISLPIPGTSTVGGTTGKHATEPIRTRHDMIPADQTTPPPVPAHEADGNPIDPMDPPPMTVNLTSVDPTPSEMEKVEREFVKFSDADGSDREGFWGNDSL</sequence>
<proteinExistence type="predicted"/>
<keyword evidence="2" id="KW-1185">Reference proteome</keyword>
<name>A0ACC2W9K3_9TREE</name>
<accession>A0ACC2W9K3</accession>
<comment type="caution">
    <text evidence="1">The sequence shown here is derived from an EMBL/GenBank/DDBJ whole genome shotgun (WGS) entry which is preliminary data.</text>
</comment>
<gene>
    <name evidence="1" type="ORF">QFC20_003717</name>
</gene>